<dbReference type="InterPro" id="IPR001245">
    <property type="entry name" value="Ser-Thr/Tyr_kinase_cat_dom"/>
</dbReference>
<dbReference type="PANTHER" id="PTHR27008">
    <property type="entry name" value="OS04G0122200 PROTEIN"/>
    <property type="match status" value="1"/>
</dbReference>
<evidence type="ECO:0000256" key="10">
    <source>
        <dbReference type="ARBA" id="ARBA00022729"/>
    </source>
</evidence>
<dbReference type="Gene3D" id="3.80.10.10">
    <property type="entry name" value="Ribonuclease Inhibitor"/>
    <property type="match status" value="4"/>
</dbReference>
<comment type="catalytic activity">
    <reaction evidence="20">
        <text>L-seryl-[protein] + ATP = O-phospho-L-seryl-[protein] + ADP + H(+)</text>
        <dbReference type="Rhea" id="RHEA:17989"/>
        <dbReference type="Rhea" id="RHEA-COMP:9863"/>
        <dbReference type="Rhea" id="RHEA-COMP:11604"/>
        <dbReference type="ChEBI" id="CHEBI:15378"/>
        <dbReference type="ChEBI" id="CHEBI:29999"/>
        <dbReference type="ChEBI" id="CHEBI:30616"/>
        <dbReference type="ChEBI" id="CHEBI:83421"/>
        <dbReference type="ChEBI" id="CHEBI:456216"/>
        <dbReference type="EC" id="2.7.11.1"/>
    </reaction>
</comment>
<feature type="chain" id="PRO_5018599076" description="non-specific serine/threonine protein kinase" evidence="23">
    <location>
        <begin position="28"/>
        <end position="1014"/>
    </location>
</feature>
<dbReference type="PROSITE" id="PS00107">
    <property type="entry name" value="PROTEIN_KINASE_ATP"/>
    <property type="match status" value="1"/>
</dbReference>
<evidence type="ECO:0000256" key="21">
    <source>
        <dbReference type="PROSITE-ProRule" id="PRU10141"/>
    </source>
</evidence>
<keyword evidence="6" id="KW-0597">Phosphoprotein</keyword>
<evidence type="ECO:0000256" key="22">
    <source>
        <dbReference type="SAM" id="Phobius"/>
    </source>
</evidence>
<sequence>MGTLTLAFPLLVLVLFIQSSFPDVVDSAPFNTLTDKQALLSFKSLTNDPYNALQSWNDSSDFCSWRGVSCNKYRGRVTGLHLQGLVLTGTISPYIGNLSFLRYIHLQNNQLTGPLPSQIGNLFRLRVLNISSNLIQDAIPTNMSRCSELMVLDMDQNRISGEIPPTIGLLSKLQVLKLGHNQLSGVIPPSIGNLSFLTTLDLGTNSLGGIIPSDLGCLSNLKHLQISVNHLTGTVPSSLFNFSSIVTFALASNHLWGDIPSDIGFKLPNLLSFHICFNKFTGALPSSLHNITKIQSIRASNNFLTGSVPQGLESLRDLQTYNIGFNLIASFGATGLNFITSLTNSTSLQHLLLQANLLEGVIPQSISKLSSSLLRLSMDNNRIYGRIPASINSLSNLELLNLSCNSISGDIPPEIGQLQKLQKLGLAENQISGEIPASLGNLTKLNTLEIFGNRLEGSIPTTFGSYQHLTSLDLSNNRLNGRIPKELFTLSSLSTILNLSRNFLSGPFPEDVGRLENVGTIDLSNNRISGRIPESIGTCKSLQNLSMANNLLSGPIPGTLRGVKGLQSLDLSLNQLSGDIPTDLQQLQTLIFLNLSFNDLQGQVPKNGVFANPSRVHLEGNSKLCTFSACQSISNPSSQHRTISIKLRIVIATASILALCVIVGSLWILFSKRENKAKIGAISESFRVRHRMVSYEDLLVATLNFSPANLIGSGSFGSVFKGNLRDDGILVAIKVLDLDRNGASKSFEAECEVLRNVRHRNLVKLITSCSSIDYGNADFQALVYEYMCHGSLEEWIRGTRKHEDGGGGGLSLMERLNIAIDVACAMDYLHHDCEAPVVHCDLKPSNVLLDEEMTAKVGDFGLARLVIEKGGDQLSTTHGLKGTIGYIPPEYGMGGKPSTKGDVYSYGIMLLELFTGKSPTHATFVGEQSLKKWVLSAFPSMTMQVVDPEMHKIDRLLYQGKVITTKMQQDCMVSVMGVGLSCTVDSPDMRISMRDVLHKLNCIKDTLWKPKSGE</sequence>
<evidence type="ECO:0000256" key="23">
    <source>
        <dbReference type="SAM" id="SignalP"/>
    </source>
</evidence>
<name>A0A3S4NJG1_9MAGN</name>
<evidence type="ECO:0000256" key="9">
    <source>
        <dbReference type="ARBA" id="ARBA00022692"/>
    </source>
</evidence>
<evidence type="ECO:0000256" key="12">
    <source>
        <dbReference type="ARBA" id="ARBA00022741"/>
    </source>
</evidence>
<gene>
    <name evidence="25" type="ORF">CKAN_00653200</name>
</gene>
<evidence type="ECO:0000256" key="17">
    <source>
        <dbReference type="ARBA" id="ARBA00023170"/>
    </source>
</evidence>
<dbReference type="GO" id="GO:0004674">
    <property type="term" value="F:protein serine/threonine kinase activity"/>
    <property type="evidence" value="ECO:0007669"/>
    <property type="project" value="UniProtKB-KW"/>
</dbReference>
<keyword evidence="16 22" id="KW-0472">Membrane</keyword>
<keyword evidence="11" id="KW-0677">Repeat</keyword>
<dbReference type="Gene3D" id="3.30.200.20">
    <property type="entry name" value="Phosphorylase Kinase, domain 1"/>
    <property type="match status" value="1"/>
</dbReference>
<protein>
    <recommendedName>
        <fullName evidence="3">non-specific serine/threonine protein kinase</fullName>
        <ecNumber evidence="3">2.7.11.1</ecNumber>
    </recommendedName>
</protein>
<dbReference type="PROSITE" id="PS00108">
    <property type="entry name" value="PROTEIN_KINASE_ST"/>
    <property type="match status" value="1"/>
</dbReference>
<dbReference type="GO" id="GO:0051606">
    <property type="term" value="P:detection of stimulus"/>
    <property type="evidence" value="ECO:0007669"/>
    <property type="project" value="UniProtKB-ARBA"/>
</dbReference>
<keyword evidence="10 23" id="KW-0732">Signal</keyword>
<evidence type="ECO:0000256" key="2">
    <source>
        <dbReference type="ARBA" id="ARBA00008684"/>
    </source>
</evidence>
<reference evidence="25 26" key="1">
    <citation type="journal article" date="2019" name="Nat. Plants">
        <title>Stout camphor tree genome fills gaps in understanding of flowering plant genome evolution.</title>
        <authorList>
            <person name="Chaw S.M."/>
            <person name="Liu Y.C."/>
            <person name="Wu Y.W."/>
            <person name="Wang H.Y."/>
            <person name="Lin C.I."/>
            <person name="Wu C.S."/>
            <person name="Ke H.M."/>
            <person name="Chang L.Y."/>
            <person name="Hsu C.Y."/>
            <person name="Yang H.T."/>
            <person name="Sudianto E."/>
            <person name="Hsu M.H."/>
            <person name="Wu K.P."/>
            <person name="Wang L.N."/>
            <person name="Leebens-Mack J.H."/>
            <person name="Tsai I.J."/>
        </authorList>
    </citation>
    <scope>NUCLEOTIDE SEQUENCE [LARGE SCALE GENOMIC DNA]</scope>
    <source>
        <strain evidence="26">cv. Chaw 1501</strain>
        <tissue evidence="25">Young leaves</tissue>
    </source>
</reference>
<keyword evidence="5" id="KW-0723">Serine/threonine-protein kinase</keyword>
<dbReference type="Pfam" id="PF23598">
    <property type="entry name" value="LRR_14"/>
    <property type="match status" value="1"/>
</dbReference>
<keyword evidence="8" id="KW-0808">Transferase</keyword>
<evidence type="ECO:0000256" key="19">
    <source>
        <dbReference type="ARBA" id="ARBA00047899"/>
    </source>
</evidence>
<keyword evidence="18" id="KW-0325">Glycoprotein</keyword>
<dbReference type="SMART" id="SM00369">
    <property type="entry name" value="LRR_TYP"/>
    <property type="match status" value="9"/>
</dbReference>
<evidence type="ECO:0000256" key="11">
    <source>
        <dbReference type="ARBA" id="ARBA00022737"/>
    </source>
</evidence>
<evidence type="ECO:0000256" key="20">
    <source>
        <dbReference type="ARBA" id="ARBA00048679"/>
    </source>
</evidence>
<evidence type="ECO:0000259" key="24">
    <source>
        <dbReference type="PROSITE" id="PS50011"/>
    </source>
</evidence>
<comment type="catalytic activity">
    <reaction evidence="19">
        <text>L-threonyl-[protein] + ATP = O-phospho-L-threonyl-[protein] + ADP + H(+)</text>
        <dbReference type="Rhea" id="RHEA:46608"/>
        <dbReference type="Rhea" id="RHEA-COMP:11060"/>
        <dbReference type="Rhea" id="RHEA-COMP:11605"/>
        <dbReference type="ChEBI" id="CHEBI:15378"/>
        <dbReference type="ChEBI" id="CHEBI:30013"/>
        <dbReference type="ChEBI" id="CHEBI:30616"/>
        <dbReference type="ChEBI" id="CHEBI:61977"/>
        <dbReference type="ChEBI" id="CHEBI:456216"/>
        <dbReference type="EC" id="2.7.11.1"/>
    </reaction>
</comment>
<evidence type="ECO:0000313" key="25">
    <source>
        <dbReference type="EMBL" id="RWR78026.1"/>
    </source>
</evidence>
<dbReference type="Pfam" id="PF08263">
    <property type="entry name" value="LRRNT_2"/>
    <property type="match status" value="1"/>
</dbReference>
<evidence type="ECO:0000256" key="1">
    <source>
        <dbReference type="ARBA" id="ARBA00004251"/>
    </source>
</evidence>
<dbReference type="PROSITE" id="PS51450">
    <property type="entry name" value="LRR"/>
    <property type="match status" value="1"/>
</dbReference>
<dbReference type="SUPFAM" id="SSF56112">
    <property type="entry name" value="Protein kinase-like (PK-like)"/>
    <property type="match status" value="1"/>
</dbReference>
<evidence type="ECO:0000256" key="16">
    <source>
        <dbReference type="ARBA" id="ARBA00023136"/>
    </source>
</evidence>
<keyword evidence="13 25" id="KW-0418">Kinase</keyword>
<dbReference type="EC" id="2.7.11.1" evidence="3"/>
<dbReference type="InterPro" id="IPR032675">
    <property type="entry name" value="LRR_dom_sf"/>
</dbReference>
<dbReference type="FunFam" id="1.10.510.10:FF:000358">
    <property type="entry name" value="Putative leucine-rich repeat receptor-like serine/threonine-protein kinase"/>
    <property type="match status" value="1"/>
</dbReference>
<dbReference type="Proteomes" id="UP000283530">
    <property type="component" value="Unassembled WGS sequence"/>
</dbReference>
<dbReference type="InterPro" id="IPR051809">
    <property type="entry name" value="Plant_receptor-like_S/T_kinase"/>
</dbReference>
<dbReference type="SUPFAM" id="SSF52058">
    <property type="entry name" value="L domain-like"/>
    <property type="match status" value="2"/>
</dbReference>
<dbReference type="InterPro" id="IPR001611">
    <property type="entry name" value="Leu-rich_rpt"/>
</dbReference>
<evidence type="ECO:0000256" key="14">
    <source>
        <dbReference type="ARBA" id="ARBA00022840"/>
    </source>
</evidence>
<feature type="signal peptide" evidence="23">
    <location>
        <begin position="1"/>
        <end position="27"/>
    </location>
</feature>
<organism evidence="25 26">
    <name type="scientific">Cinnamomum micranthum f. kanehirae</name>
    <dbReference type="NCBI Taxonomy" id="337451"/>
    <lineage>
        <taxon>Eukaryota</taxon>
        <taxon>Viridiplantae</taxon>
        <taxon>Streptophyta</taxon>
        <taxon>Embryophyta</taxon>
        <taxon>Tracheophyta</taxon>
        <taxon>Spermatophyta</taxon>
        <taxon>Magnoliopsida</taxon>
        <taxon>Magnoliidae</taxon>
        <taxon>Laurales</taxon>
        <taxon>Lauraceae</taxon>
        <taxon>Cinnamomum</taxon>
    </lineage>
</organism>
<keyword evidence="7" id="KW-0433">Leucine-rich repeat</keyword>
<dbReference type="InterPro" id="IPR003591">
    <property type="entry name" value="Leu-rich_rpt_typical-subtyp"/>
</dbReference>
<dbReference type="OrthoDB" id="676979at2759"/>
<evidence type="ECO:0000256" key="8">
    <source>
        <dbReference type="ARBA" id="ARBA00022679"/>
    </source>
</evidence>
<dbReference type="Pfam" id="PF07714">
    <property type="entry name" value="PK_Tyr_Ser-Thr"/>
    <property type="match status" value="1"/>
</dbReference>
<dbReference type="GO" id="GO:0005524">
    <property type="term" value="F:ATP binding"/>
    <property type="evidence" value="ECO:0007669"/>
    <property type="project" value="UniProtKB-UniRule"/>
</dbReference>
<keyword evidence="9 22" id="KW-0812">Transmembrane</keyword>
<dbReference type="InterPro" id="IPR000719">
    <property type="entry name" value="Prot_kinase_dom"/>
</dbReference>
<dbReference type="InterPro" id="IPR008271">
    <property type="entry name" value="Ser/Thr_kinase_AS"/>
</dbReference>
<dbReference type="InterPro" id="IPR011009">
    <property type="entry name" value="Kinase-like_dom_sf"/>
</dbReference>
<evidence type="ECO:0000256" key="18">
    <source>
        <dbReference type="ARBA" id="ARBA00023180"/>
    </source>
</evidence>
<keyword evidence="26" id="KW-1185">Reference proteome</keyword>
<keyword evidence="12 21" id="KW-0547">Nucleotide-binding</keyword>
<keyword evidence="17 25" id="KW-0675">Receptor</keyword>
<feature type="domain" description="Protein kinase" evidence="24">
    <location>
        <begin position="705"/>
        <end position="1001"/>
    </location>
</feature>
<dbReference type="PROSITE" id="PS50011">
    <property type="entry name" value="PROTEIN_KINASE_DOM"/>
    <property type="match status" value="1"/>
</dbReference>
<evidence type="ECO:0000256" key="6">
    <source>
        <dbReference type="ARBA" id="ARBA00022553"/>
    </source>
</evidence>
<evidence type="ECO:0000256" key="15">
    <source>
        <dbReference type="ARBA" id="ARBA00022989"/>
    </source>
</evidence>
<dbReference type="InterPro" id="IPR017441">
    <property type="entry name" value="Protein_kinase_ATP_BS"/>
</dbReference>
<dbReference type="EMBL" id="QPKB01000002">
    <property type="protein sequence ID" value="RWR78026.1"/>
    <property type="molecule type" value="Genomic_DNA"/>
</dbReference>
<evidence type="ECO:0000313" key="26">
    <source>
        <dbReference type="Proteomes" id="UP000283530"/>
    </source>
</evidence>
<proteinExistence type="inferred from homology"/>
<dbReference type="FunFam" id="3.80.10.10:FF:000470">
    <property type="entry name" value="LRR receptor-like serine/threonine-protein kinase RPK2"/>
    <property type="match status" value="1"/>
</dbReference>
<dbReference type="SMART" id="SM00220">
    <property type="entry name" value="S_TKc"/>
    <property type="match status" value="1"/>
</dbReference>
<dbReference type="Gene3D" id="1.10.510.10">
    <property type="entry name" value="Transferase(Phosphotransferase) domain 1"/>
    <property type="match status" value="1"/>
</dbReference>
<dbReference type="FunFam" id="3.80.10.10:FF:000288">
    <property type="entry name" value="LRR receptor-like serine/threonine-protein kinase EFR"/>
    <property type="match status" value="1"/>
</dbReference>
<feature type="binding site" evidence="21">
    <location>
        <position position="734"/>
    </location>
    <ligand>
        <name>ATP</name>
        <dbReference type="ChEBI" id="CHEBI:30616"/>
    </ligand>
</feature>
<dbReference type="STRING" id="337451.A0A3S4NJG1"/>
<comment type="caution">
    <text evidence="25">The sequence shown here is derived from an EMBL/GenBank/DDBJ whole genome shotgun (WGS) entry which is preliminary data.</text>
</comment>
<evidence type="ECO:0000256" key="4">
    <source>
        <dbReference type="ARBA" id="ARBA00022475"/>
    </source>
</evidence>
<keyword evidence="15 22" id="KW-1133">Transmembrane helix</keyword>
<evidence type="ECO:0000256" key="13">
    <source>
        <dbReference type="ARBA" id="ARBA00022777"/>
    </source>
</evidence>
<accession>A0A3S4NJG1</accession>
<keyword evidence="4" id="KW-1003">Cell membrane</keyword>
<comment type="subcellular location">
    <subcellularLocation>
        <location evidence="1">Cell membrane</location>
        <topology evidence="1">Single-pass type I membrane protein</topology>
    </subcellularLocation>
</comment>
<dbReference type="PANTHER" id="PTHR27008:SF357">
    <property type="entry name" value="PROTEIN KINASE DOMAIN-CONTAINING PROTEIN"/>
    <property type="match status" value="1"/>
</dbReference>
<dbReference type="InterPro" id="IPR013210">
    <property type="entry name" value="LRR_N_plant-typ"/>
</dbReference>
<dbReference type="CDD" id="cd14066">
    <property type="entry name" value="STKc_IRAK"/>
    <property type="match status" value="1"/>
</dbReference>
<dbReference type="GO" id="GO:0005886">
    <property type="term" value="C:plasma membrane"/>
    <property type="evidence" value="ECO:0007669"/>
    <property type="project" value="UniProtKB-SubCell"/>
</dbReference>
<dbReference type="AlphaFoldDB" id="A0A3S4NJG1"/>
<dbReference type="FunFam" id="3.80.10.10:FF:000101">
    <property type="entry name" value="LRR receptor-like serine/threonine-protein kinase ERECTA"/>
    <property type="match status" value="1"/>
</dbReference>
<comment type="similarity">
    <text evidence="2">Belongs to the protein kinase superfamily. Ser/Thr protein kinase family.</text>
</comment>
<dbReference type="FunFam" id="3.30.200.20:FF:000432">
    <property type="entry name" value="LRR receptor-like serine/threonine-protein kinase EFR"/>
    <property type="match status" value="1"/>
</dbReference>
<evidence type="ECO:0000256" key="5">
    <source>
        <dbReference type="ARBA" id="ARBA00022527"/>
    </source>
</evidence>
<evidence type="ECO:0000256" key="7">
    <source>
        <dbReference type="ARBA" id="ARBA00022614"/>
    </source>
</evidence>
<dbReference type="Pfam" id="PF00560">
    <property type="entry name" value="LRR_1"/>
    <property type="match status" value="7"/>
</dbReference>
<dbReference type="InterPro" id="IPR055414">
    <property type="entry name" value="LRR_R13L4/SHOC2-like"/>
</dbReference>
<keyword evidence="14 21" id="KW-0067">ATP-binding</keyword>
<feature type="transmembrane region" description="Helical" evidence="22">
    <location>
        <begin position="649"/>
        <end position="670"/>
    </location>
</feature>
<evidence type="ECO:0000256" key="3">
    <source>
        <dbReference type="ARBA" id="ARBA00012513"/>
    </source>
</evidence>